<dbReference type="InParanoid" id="A0A078BA96"/>
<keyword evidence="1" id="KW-1133">Transmembrane helix</keyword>
<keyword evidence="1" id="KW-0812">Transmembrane</keyword>
<keyword evidence="3" id="KW-1185">Reference proteome</keyword>
<keyword evidence="1" id="KW-0472">Membrane</keyword>
<evidence type="ECO:0000256" key="1">
    <source>
        <dbReference type="SAM" id="Phobius"/>
    </source>
</evidence>
<dbReference type="AlphaFoldDB" id="A0A078BA96"/>
<sequence length="500" mass="57599">MKACQCITSFIVFLAVASVIALITIVVITSKLGWKIIYEGKQGLWSYEYDFQRYQNYFFMTGLSYSEKVEAAGYSTLVPFGVSVSHFQLPTTTYGQVQKDPKLSKARGSHKIYDIYPDDENKIRLWETKDLKLTTPAKEIKCPPGHYIQDISVRWNSDSSIQGLQLTCQDPVHRQIVLLSTNNDQNYKSGKMLHNEDPYYLCGIQFKFNSSDFANYGLRTRVCLLEVIRTINVTYELEEISLRDNFKDPFTSGISKSSRANDEFILNRKFPLDVGYWKLLNEDEHINHTGPLYTGPVLTLQYNYDTHQFDQVMKTFHSWGINFQDFKNVDKQDQQLLIKNDLLEGCPRESFNFNVTKTRLKTPYSAQAEFSDATVDTIYGQYYFSYYSSVELSHEDSEFCAKNRVGPKKQDQPAVQSLVNLLDESDNDEIIQQSIELKYENGVLIENLSLLLLALIIVIGTSLIGQFQTTQKKQEQKVEDSQEFEVNKLKKDQMNSHLLA</sequence>
<gene>
    <name evidence="2" type="primary">Contig12842.g13703</name>
    <name evidence="2" type="ORF">STYLEM_19581</name>
</gene>
<proteinExistence type="predicted"/>
<protein>
    <submittedName>
        <fullName evidence="2">Uncharacterized protein</fullName>
    </submittedName>
</protein>
<evidence type="ECO:0000313" key="3">
    <source>
        <dbReference type="Proteomes" id="UP000039865"/>
    </source>
</evidence>
<accession>A0A078BA96</accession>
<dbReference type="Proteomes" id="UP000039865">
    <property type="component" value="Unassembled WGS sequence"/>
</dbReference>
<evidence type="ECO:0000313" key="2">
    <source>
        <dbReference type="EMBL" id="CDW90438.1"/>
    </source>
</evidence>
<feature type="transmembrane region" description="Helical" evidence="1">
    <location>
        <begin position="448"/>
        <end position="467"/>
    </location>
</feature>
<name>A0A078BA96_STYLE</name>
<reference evidence="2 3" key="1">
    <citation type="submission" date="2014-06" db="EMBL/GenBank/DDBJ databases">
        <authorList>
            <person name="Swart Estienne"/>
        </authorList>
    </citation>
    <scope>NUCLEOTIDE SEQUENCE [LARGE SCALE GENOMIC DNA]</scope>
    <source>
        <strain evidence="2 3">130c</strain>
    </source>
</reference>
<dbReference type="EMBL" id="CCKQ01018467">
    <property type="protein sequence ID" value="CDW90438.1"/>
    <property type="molecule type" value="Genomic_DNA"/>
</dbReference>
<organism evidence="2 3">
    <name type="scientific">Stylonychia lemnae</name>
    <name type="common">Ciliate</name>
    <dbReference type="NCBI Taxonomy" id="5949"/>
    <lineage>
        <taxon>Eukaryota</taxon>
        <taxon>Sar</taxon>
        <taxon>Alveolata</taxon>
        <taxon>Ciliophora</taxon>
        <taxon>Intramacronucleata</taxon>
        <taxon>Spirotrichea</taxon>
        <taxon>Stichotrichia</taxon>
        <taxon>Sporadotrichida</taxon>
        <taxon>Oxytrichidae</taxon>
        <taxon>Stylonychinae</taxon>
        <taxon>Stylonychia</taxon>
    </lineage>
</organism>